<dbReference type="AlphaFoldDB" id="A0A222GDV8"/>
<evidence type="ECO:0000259" key="7">
    <source>
        <dbReference type="PROSITE" id="PS51123"/>
    </source>
</evidence>
<dbReference type="Pfam" id="PF00691">
    <property type="entry name" value="OmpA"/>
    <property type="match status" value="1"/>
</dbReference>
<dbReference type="KEGG" id="cber:B5D82_18305"/>
<dbReference type="PRINTS" id="PR01021">
    <property type="entry name" value="OMPADOMAIN"/>
</dbReference>
<evidence type="ECO:0000256" key="5">
    <source>
        <dbReference type="SAM" id="Coils"/>
    </source>
</evidence>
<dbReference type="EMBL" id="CP020465">
    <property type="protein sequence ID" value="ASP49554.1"/>
    <property type="molecule type" value="Genomic_DNA"/>
</dbReference>
<reference evidence="8 9" key="1">
    <citation type="submission" date="2017-08" db="EMBL/GenBank/DDBJ databases">
        <title>Complete genome of Colwellia sp. NB097-1, a psychrophile bacterium ioslated from Bering Sea.</title>
        <authorList>
            <person name="Chen X."/>
        </authorList>
    </citation>
    <scope>NUCLEOTIDE SEQUENCE [LARGE SCALE GENOMIC DNA]</scope>
    <source>
        <strain evidence="8 9">NB097-1</strain>
    </source>
</reference>
<dbReference type="Gene3D" id="3.30.1330.60">
    <property type="entry name" value="OmpA-like domain"/>
    <property type="match status" value="1"/>
</dbReference>
<evidence type="ECO:0000256" key="3">
    <source>
        <dbReference type="ARBA" id="ARBA00023237"/>
    </source>
</evidence>
<protein>
    <recommendedName>
        <fullName evidence="7">OmpA-like domain-containing protein</fullName>
    </recommendedName>
</protein>
<dbReference type="NCBIfam" id="TIGR03789">
    <property type="entry name" value="pdsO"/>
    <property type="match status" value="1"/>
</dbReference>
<name>A0A222GDV8_9GAMM</name>
<feature type="transmembrane region" description="Helical" evidence="6">
    <location>
        <begin position="37"/>
        <end position="56"/>
    </location>
</feature>
<proteinExistence type="predicted"/>
<evidence type="ECO:0000313" key="9">
    <source>
        <dbReference type="Proteomes" id="UP000202259"/>
    </source>
</evidence>
<comment type="subcellular location">
    <subcellularLocation>
        <location evidence="1">Cell outer membrane</location>
    </subcellularLocation>
</comment>
<keyword evidence="6" id="KW-1133">Transmembrane helix</keyword>
<dbReference type="InterPro" id="IPR036737">
    <property type="entry name" value="OmpA-like_sf"/>
</dbReference>
<dbReference type="PANTHER" id="PTHR30329">
    <property type="entry name" value="STATOR ELEMENT OF FLAGELLAR MOTOR COMPLEX"/>
    <property type="match status" value="1"/>
</dbReference>
<keyword evidence="5" id="KW-0175">Coiled coil</keyword>
<dbReference type="PROSITE" id="PS51123">
    <property type="entry name" value="OMPA_2"/>
    <property type="match status" value="1"/>
</dbReference>
<evidence type="ECO:0000256" key="6">
    <source>
        <dbReference type="SAM" id="Phobius"/>
    </source>
</evidence>
<keyword evidence="3" id="KW-0998">Cell outer membrane</keyword>
<keyword evidence="2 4" id="KW-0472">Membrane</keyword>
<evidence type="ECO:0000256" key="4">
    <source>
        <dbReference type="PROSITE-ProRule" id="PRU00473"/>
    </source>
</evidence>
<feature type="transmembrane region" description="Helical" evidence="6">
    <location>
        <begin position="76"/>
        <end position="100"/>
    </location>
</feature>
<dbReference type="SUPFAM" id="SSF103088">
    <property type="entry name" value="OmpA-like"/>
    <property type="match status" value="1"/>
</dbReference>
<dbReference type="InterPro" id="IPR022511">
    <property type="entry name" value="PdsO"/>
</dbReference>
<feature type="coiled-coil region" evidence="5">
    <location>
        <begin position="107"/>
        <end position="163"/>
    </location>
</feature>
<dbReference type="PANTHER" id="PTHR30329:SF21">
    <property type="entry name" value="LIPOPROTEIN YIAD-RELATED"/>
    <property type="match status" value="1"/>
</dbReference>
<feature type="domain" description="OmpA-like" evidence="7">
    <location>
        <begin position="161"/>
        <end position="278"/>
    </location>
</feature>
<gene>
    <name evidence="8" type="ORF">B5D82_18305</name>
</gene>
<dbReference type="InterPro" id="IPR006664">
    <property type="entry name" value="OMP_bac"/>
</dbReference>
<dbReference type="InterPro" id="IPR050330">
    <property type="entry name" value="Bact_OuterMem_StrucFunc"/>
</dbReference>
<keyword evidence="9" id="KW-1185">Reference proteome</keyword>
<dbReference type="GO" id="GO:0009279">
    <property type="term" value="C:cell outer membrane"/>
    <property type="evidence" value="ECO:0007669"/>
    <property type="project" value="UniProtKB-SubCell"/>
</dbReference>
<accession>A0A222GDV8</accession>
<keyword evidence="6" id="KW-0812">Transmembrane</keyword>
<evidence type="ECO:0000256" key="2">
    <source>
        <dbReference type="ARBA" id="ARBA00023136"/>
    </source>
</evidence>
<organism evidence="8 9">
    <name type="scientific">Cognaticolwellia beringensis</name>
    <dbReference type="NCBI Taxonomy" id="1967665"/>
    <lineage>
        <taxon>Bacteria</taxon>
        <taxon>Pseudomonadati</taxon>
        <taxon>Pseudomonadota</taxon>
        <taxon>Gammaproteobacteria</taxon>
        <taxon>Alteromonadales</taxon>
        <taxon>Colwelliaceae</taxon>
        <taxon>Cognaticolwellia</taxon>
    </lineage>
</organism>
<sequence length="295" mass="32149">MRDTNMKNQLTTAHLTTPQVSTENKTRVVDTGIAKTLINVALISALTVSPVFASSYEKTQQEQAEQESSAQLKEEIGFGTGMVIGAILGGPVGAFITGIAGNMIAKNINATDEIDNLSIAYKKEQQNNATSLARYQEKIEQAEESYQAELLALEKNYQAASQLQAQNLLMSLQFSTGSSEIKSHYQEQIASLARIVQQSPNLTLDLSGYTDKQGSEELNQAISLARINAVKNALIDLGVKADRISLFAFGEQQPVVASVDKEVSFYDRRVVIKLKNTALTNDGISQEHSQTAKNF</sequence>
<dbReference type="InterPro" id="IPR006665">
    <property type="entry name" value="OmpA-like"/>
</dbReference>
<dbReference type="Proteomes" id="UP000202259">
    <property type="component" value="Chromosome"/>
</dbReference>
<evidence type="ECO:0000313" key="8">
    <source>
        <dbReference type="EMBL" id="ASP49554.1"/>
    </source>
</evidence>
<dbReference type="CDD" id="cd07185">
    <property type="entry name" value="OmpA_C-like"/>
    <property type="match status" value="1"/>
</dbReference>
<evidence type="ECO:0000256" key="1">
    <source>
        <dbReference type="ARBA" id="ARBA00004442"/>
    </source>
</evidence>